<protein>
    <submittedName>
        <fullName evidence="2">Similar to Saccharomyces cerevisiae YLR218C COA4 Twin Cx(9)C protein involved in cytochrome c oxidase organization</fullName>
    </submittedName>
</protein>
<proteinExistence type="predicted"/>
<comment type="caution">
    <text evidence="2">The sequence shown here is derived from an EMBL/GenBank/DDBJ whole genome shotgun (WGS) entry which is preliminary data.</text>
</comment>
<gene>
    <name evidence="2" type="ORF">BN980_GECA10s00796g</name>
</gene>
<feature type="compositionally biased region" description="Polar residues" evidence="1">
    <location>
        <begin position="1"/>
        <end position="16"/>
    </location>
</feature>
<evidence type="ECO:0000313" key="3">
    <source>
        <dbReference type="Proteomes" id="UP000242525"/>
    </source>
</evidence>
<dbReference type="InterPro" id="IPR039870">
    <property type="entry name" value="Coa4-like"/>
</dbReference>
<accession>A0A0J9XCT5</accession>
<dbReference type="PANTHER" id="PTHR13639">
    <property type="entry name" value="CYTOCHROME C OXIDASE ASSEMBLY FACTOR 4 HOMOLOG, MITOCHONDRIAL"/>
    <property type="match status" value="1"/>
</dbReference>
<dbReference type="STRING" id="1173061.A0A0J9XCT5"/>
<evidence type="ECO:0000256" key="1">
    <source>
        <dbReference type="SAM" id="MobiDB-lite"/>
    </source>
</evidence>
<dbReference type="OrthoDB" id="5586401at2759"/>
<name>A0A0J9XCT5_GEOCN</name>
<dbReference type="AlphaFoldDB" id="A0A0J9XCT5"/>
<reference evidence="2" key="1">
    <citation type="submission" date="2014-03" db="EMBL/GenBank/DDBJ databases">
        <authorList>
            <person name="Casaregola S."/>
        </authorList>
    </citation>
    <scope>NUCLEOTIDE SEQUENCE [LARGE SCALE GENOMIC DNA]</scope>
    <source>
        <strain evidence="2">CLIB 918</strain>
    </source>
</reference>
<organism evidence="2 3">
    <name type="scientific">Geotrichum candidum</name>
    <name type="common">Oospora lactis</name>
    <name type="synonym">Dipodascus geotrichum</name>
    <dbReference type="NCBI Taxonomy" id="1173061"/>
    <lineage>
        <taxon>Eukaryota</taxon>
        <taxon>Fungi</taxon>
        <taxon>Dikarya</taxon>
        <taxon>Ascomycota</taxon>
        <taxon>Saccharomycotina</taxon>
        <taxon>Dipodascomycetes</taxon>
        <taxon>Dipodascales</taxon>
        <taxon>Dipodascaceae</taxon>
        <taxon>Geotrichum</taxon>
    </lineage>
</organism>
<evidence type="ECO:0000313" key="2">
    <source>
        <dbReference type="EMBL" id="CDO55158.1"/>
    </source>
</evidence>
<sequence>MTSATEETLKKQQTSSQDDDDDEPDEWDQRILNTGCSDYNAKLLDCHVATKDWRQCVPEMEAFKKCWEAQNNNARTSTKNA</sequence>
<dbReference type="PROSITE" id="PS51808">
    <property type="entry name" value="CHCH"/>
    <property type="match status" value="1"/>
</dbReference>
<feature type="compositionally biased region" description="Acidic residues" evidence="1">
    <location>
        <begin position="17"/>
        <end position="26"/>
    </location>
</feature>
<dbReference type="Proteomes" id="UP000242525">
    <property type="component" value="Unassembled WGS sequence"/>
</dbReference>
<feature type="region of interest" description="Disordered" evidence="1">
    <location>
        <begin position="1"/>
        <end position="29"/>
    </location>
</feature>
<keyword evidence="3" id="KW-1185">Reference proteome</keyword>
<dbReference type="PANTHER" id="PTHR13639:SF2">
    <property type="entry name" value="CYTOCHROME C OXIDASE ASSEMBLY FACTOR 4 HOMOLOG, MITOCHONDRIAL"/>
    <property type="match status" value="1"/>
</dbReference>
<dbReference type="GO" id="GO:0033617">
    <property type="term" value="P:mitochondrial respiratory chain complex IV assembly"/>
    <property type="evidence" value="ECO:0007669"/>
    <property type="project" value="InterPro"/>
</dbReference>
<dbReference type="EMBL" id="CCBN010000010">
    <property type="protein sequence ID" value="CDO55158.1"/>
    <property type="molecule type" value="Genomic_DNA"/>
</dbReference>
<dbReference type="GO" id="GO:0005758">
    <property type="term" value="C:mitochondrial intermembrane space"/>
    <property type="evidence" value="ECO:0007669"/>
    <property type="project" value="InterPro"/>
</dbReference>